<accession>A0AA35G8B0</accession>
<dbReference type="Gene3D" id="2.60.120.1140">
    <property type="entry name" value="Protein of unknown function DUF192"/>
    <property type="match status" value="1"/>
</dbReference>
<keyword evidence="2" id="KW-1185">Reference proteome</keyword>
<dbReference type="InterPro" id="IPR003795">
    <property type="entry name" value="DUF192"/>
</dbReference>
<name>A0AA35G8B0_9FIRM</name>
<dbReference type="EMBL" id="AP025628">
    <property type="protein sequence ID" value="BDG60243.1"/>
    <property type="molecule type" value="Genomic_DNA"/>
</dbReference>
<dbReference type="KEGG" id="cmic:caldi_13330"/>
<dbReference type="Pfam" id="PF02643">
    <property type="entry name" value="DUF192"/>
    <property type="match status" value="1"/>
</dbReference>
<reference evidence="1" key="1">
    <citation type="submission" date="2022-03" db="EMBL/GenBank/DDBJ databases">
        <title>Complete genome sequence of Caldinitratiruptor microaerophilus.</title>
        <authorList>
            <person name="Mukaiyama R."/>
            <person name="Nishiyama T."/>
            <person name="Ueda K."/>
        </authorList>
    </citation>
    <scope>NUCLEOTIDE SEQUENCE</scope>
    <source>
        <strain evidence="1">JCM 16183</strain>
    </source>
</reference>
<evidence type="ECO:0008006" key="3">
    <source>
        <dbReference type="Google" id="ProtNLM"/>
    </source>
</evidence>
<proteinExistence type="predicted"/>
<dbReference type="Proteomes" id="UP001163687">
    <property type="component" value="Chromosome"/>
</dbReference>
<sequence length="127" mass="13767">MSRLTRRVPPAVRVRNDTRGAVLAERAAVADTFWRRLRGLMGRTALRDGEGLVIRPCAGVHGFFMRIPVDVLLVGPDGRILRALTPLRPWSPGGLVPGARFAVELPAGTVARTATRPGDRIVLEPVS</sequence>
<protein>
    <recommendedName>
        <fullName evidence="3">DUF192 domain-containing protein</fullName>
    </recommendedName>
</protein>
<evidence type="ECO:0000313" key="1">
    <source>
        <dbReference type="EMBL" id="BDG60243.1"/>
    </source>
</evidence>
<dbReference type="InterPro" id="IPR038695">
    <property type="entry name" value="Saro_0823-like_sf"/>
</dbReference>
<dbReference type="RefSeq" id="WP_264844313.1">
    <property type="nucleotide sequence ID" value="NZ_AP025628.1"/>
</dbReference>
<organism evidence="1 2">
    <name type="scientific">Caldinitratiruptor microaerophilus</name>
    <dbReference type="NCBI Taxonomy" id="671077"/>
    <lineage>
        <taxon>Bacteria</taxon>
        <taxon>Bacillati</taxon>
        <taxon>Bacillota</taxon>
        <taxon>Clostridia</taxon>
        <taxon>Eubacteriales</taxon>
        <taxon>Symbiobacteriaceae</taxon>
        <taxon>Caldinitratiruptor</taxon>
    </lineage>
</organism>
<evidence type="ECO:0000313" key="2">
    <source>
        <dbReference type="Proteomes" id="UP001163687"/>
    </source>
</evidence>
<dbReference type="AlphaFoldDB" id="A0AA35G8B0"/>
<gene>
    <name evidence="1" type="ORF">caldi_13330</name>
</gene>